<protein>
    <submittedName>
        <fullName evidence="3">Tfp pilus assembly protein PilF</fullName>
    </submittedName>
</protein>
<feature type="chain" id="PRO_5011958072" evidence="2">
    <location>
        <begin position="25"/>
        <end position="495"/>
    </location>
</feature>
<evidence type="ECO:0000256" key="1">
    <source>
        <dbReference type="PROSITE-ProRule" id="PRU00339"/>
    </source>
</evidence>
<gene>
    <name evidence="3" type="ORF">SAMN02745193_00346</name>
</gene>
<keyword evidence="2" id="KW-0732">Signal</keyword>
<dbReference type="InterPro" id="IPR019734">
    <property type="entry name" value="TPR_rpt"/>
</dbReference>
<keyword evidence="4" id="KW-1185">Reference proteome</keyword>
<evidence type="ECO:0000256" key="2">
    <source>
        <dbReference type="SAM" id="SignalP"/>
    </source>
</evidence>
<dbReference type="PROSITE" id="PS51257">
    <property type="entry name" value="PROKAR_LIPOPROTEIN"/>
    <property type="match status" value="1"/>
</dbReference>
<proteinExistence type="predicted"/>
<name>A0A1M7RTG3_9SPHN</name>
<feature type="signal peptide" evidence="2">
    <location>
        <begin position="1"/>
        <end position="24"/>
    </location>
</feature>
<dbReference type="Proteomes" id="UP000184391">
    <property type="component" value="Unassembled WGS sequence"/>
</dbReference>
<accession>A0A1M7RTG3</accession>
<reference evidence="4" key="1">
    <citation type="submission" date="2016-12" db="EMBL/GenBank/DDBJ databases">
        <authorList>
            <person name="Varghese N."/>
            <person name="Submissions S."/>
        </authorList>
    </citation>
    <scope>NUCLEOTIDE SEQUENCE [LARGE SCALE GENOMIC DNA]</scope>
    <source>
        <strain evidence="4">DSM 11032</strain>
    </source>
</reference>
<dbReference type="PROSITE" id="PS50005">
    <property type="entry name" value="TPR"/>
    <property type="match status" value="1"/>
</dbReference>
<feature type="repeat" description="TPR" evidence="1">
    <location>
        <begin position="75"/>
        <end position="108"/>
    </location>
</feature>
<evidence type="ECO:0000313" key="4">
    <source>
        <dbReference type="Proteomes" id="UP000184391"/>
    </source>
</evidence>
<dbReference type="STRING" id="198312.SAMN02745193_00346"/>
<dbReference type="InterPro" id="IPR011990">
    <property type="entry name" value="TPR-like_helical_dom_sf"/>
</dbReference>
<organism evidence="3 4">
    <name type="scientific">Erythrobacter sanguineus</name>
    <dbReference type="NCBI Taxonomy" id="198312"/>
    <lineage>
        <taxon>Bacteria</taxon>
        <taxon>Pseudomonadati</taxon>
        <taxon>Pseudomonadota</taxon>
        <taxon>Alphaproteobacteria</taxon>
        <taxon>Sphingomonadales</taxon>
        <taxon>Erythrobacteraceae</taxon>
        <taxon>Erythrobacter/Porphyrobacter group</taxon>
        <taxon>Erythrobacter</taxon>
    </lineage>
</organism>
<keyword evidence="1" id="KW-0802">TPR repeat</keyword>
<dbReference type="Gene3D" id="1.25.40.10">
    <property type="entry name" value="Tetratricopeptide repeat domain"/>
    <property type="match status" value="3"/>
</dbReference>
<dbReference type="SUPFAM" id="SSF48452">
    <property type="entry name" value="TPR-like"/>
    <property type="match status" value="2"/>
</dbReference>
<dbReference type="RefSeq" id="WP_086616547.1">
    <property type="nucleotide sequence ID" value="NZ_FRDF01000002.1"/>
</dbReference>
<dbReference type="OrthoDB" id="7259535at2"/>
<evidence type="ECO:0000313" key="3">
    <source>
        <dbReference type="EMBL" id="SHN49484.1"/>
    </source>
</evidence>
<dbReference type="AlphaFoldDB" id="A0A1M7RTG3"/>
<dbReference type="EMBL" id="FRDF01000002">
    <property type="protein sequence ID" value="SHN49484.1"/>
    <property type="molecule type" value="Genomic_DNA"/>
</dbReference>
<sequence>MTCRPRRPAALLAAVLLLAGCAQAADSPPHAPDAGAENPDIARLLRVAGAMMADGSLAEAGRLLDEARALEPDNPDVWVAIARLRFRGGEHLTALDAANRALELGPGHAPALLMRALMVRDAHGFADSLPWFDAALAADSSNADAWAEYAATLGDFGYHGEMLRAVRKLAEIAPADRRVFFLQAVLAQRGGKAVLARSLLERSGMAAREVPAAVLLDALISLEQGNHDSAAERLEMLAARQPANARLRELLVRALLLGGRETEVVERFAADAARPEASPYLAMLVARAHERLGDRASAAALLERAYAPPGSTPVVLAQRAGLPQATSDLRASAAAGNPGAAQARAKGLRARFPLSGDIAQLAGDAALLSGDAPAALEAYAIMARVRRPWLLTRKAMVAYRSTGDDAAADTLLARHVAGEPENIPALIALAQGLGQRGDWERTALLLDHAIALGGGHDPGLLHLRAKAARALGNSDRSERFAALAADLAPPALIVR</sequence>